<sequence length="189" mass="22029">MLSNIRIMVYKFRVILDAEDDVLRDIAIKDTDTLEDLHNTIINAFGFDGMEGGSFFLCDDNWEQQDEIMLFDMGDVPGEHKTMSDFKLNDLLYEDQTKILYIYDPFVNWTFFVELAAIESEDDSEEKELPALLFAHGVLPEDAPVKNFDDPISKDDIYGDFDDDYDDEDFDMFDGDEGFNEFDYDDNNY</sequence>
<reference evidence="3" key="1">
    <citation type="submission" date="2016-10" db="EMBL/GenBank/DDBJ databases">
        <authorList>
            <person name="Varghese N."/>
            <person name="Submissions S."/>
        </authorList>
    </citation>
    <scope>NUCLEOTIDE SEQUENCE [LARGE SCALE GENOMIC DNA]</scope>
    <source>
        <strain evidence="3">DS-12</strain>
    </source>
</reference>
<evidence type="ECO:0000313" key="2">
    <source>
        <dbReference type="EMBL" id="SFN33685.1"/>
    </source>
</evidence>
<keyword evidence="3" id="KW-1185">Reference proteome</keyword>
<dbReference type="InterPro" id="IPR024047">
    <property type="entry name" value="MM3350-like_sf"/>
</dbReference>
<evidence type="ECO:0000259" key="1">
    <source>
        <dbReference type="Pfam" id="PF07929"/>
    </source>
</evidence>
<dbReference type="Pfam" id="PF07929">
    <property type="entry name" value="PRiA4_ORF3"/>
    <property type="match status" value="1"/>
</dbReference>
<organism evidence="2 3">
    <name type="scientific">Paenimyroides ummariense</name>
    <dbReference type="NCBI Taxonomy" id="913024"/>
    <lineage>
        <taxon>Bacteria</taxon>
        <taxon>Pseudomonadati</taxon>
        <taxon>Bacteroidota</taxon>
        <taxon>Flavobacteriia</taxon>
        <taxon>Flavobacteriales</taxon>
        <taxon>Flavobacteriaceae</taxon>
        <taxon>Paenimyroides</taxon>
    </lineage>
</organism>
<dbReference type="EMBL" id="FOVI01000004">
    <property type="protein sequence ID" value="SFN33685.1"/>
    <property type="molecule type" value="Genomic_DNA"/>
</dbReference>
<proteinExistence type="predicted"/>
<evidence type="ECO:0000313" key="3">
    <source>
        <dbReference type="Proteomes" id="UP000199036"/>
    </source>
</evidence>
<dbReference type="Proteomes" id="UP000199036">
    <property type="component" value="Unassembled WGS sequence"/>
</dbReference>
<name>A0A1I4Y6Q2_9FLAO</name>
<dbReference type="InterPro" id="IPR012912">
    <property type="entry name" value="Plasmid_pRiA4b_Orf3-like"/>
</dbReference>
<dbReference type="Gene3D" id="3.10.290.30">
    <property type="entry name" value="MM3350-like"/>
    <property type="match status" value="1"/>
</dbReference>
<gene>
    <name evidence="2" type="ORF">SAMN05421741_10441</name>
</gene>
<accession>A0A1I4Y6Q2</accession>
<dbReference type="STRING" id="913024.SAMN05421741_10441"/>
<dbReference type="AlphaFoldDB" id="A0A1I4Y6Q2"/>
<dbReference type="SUPFAM" id="SSF159941">
    <property type="entry name" value="MM3350-like"/>
    <property type="match status" value="1"/>
</dbReference>
<feature type="domain" description="Plasmid pRiA4b Orf3-like" evidence="1">
    <location>
        <begin position="9"/>
        <end position="142"/>
    </location>
</feature>
<protein>
    <submittedName>
        <fullName evidence="2">PRiA4b ORF-3-like protein</fullName>
    </submittedName>
</protein>